<proteinExistence type="predicted"/>
<organism evidence="1 2">
    <name type="scientific">Cirrhinus mrigala</name>
    <name type="common">Mrigala</name>
    <dbReference type="NCBI Taxonomy" id="683832"/>
    <lineage>
        <taxon>Eukaryota</taxon>
        <taxon>Metazoa</taxon>
        <taxon>Chordata</taxon>
        <taxon>Craniata</taxon>
        <taxon>Vertebrata</taxon>
        <taxon>Euteleostomi</taxon>
        <taxon>Actinopterygii</taxon>
        <taxon>Neopterygii</taxon>
        <taxon>Teleostei</taxon>
        <taxon>Ostariophysi</taxon>
        <taxon>Cypriniformes</taxon>
        <taxon>Cyprinidae</taxon>
        <taxon>Labeoninae</taxon>
        <taxon>Labeonini</taxon>
        <taxon>Cirrhinus</taxon>
    </lineage>
</organism>
<evidence type="ECO:0000313" key="2">
    <source>
        <dbReference type="Proteomes" id="UP001529510"/>
    </source>
</evidence>
<sequence length="61" mass="6497">MDSPLFMVATPVGSHVCSHLFLVGTPTIPASLKAELMGSFGAVLHLTMTEMACTHSVHERT</sequence>
<dbReference type="EMBL" id="JAMKFB020000001">
    <property type="protein sequence ID" value="KAL0204302.1"/>
    <property type="molecule type" value="Genomic_DNA"/>
</dbReference>
<gene>
    <name evidence="1" type="ORF">M9458_002320</name>
</gene>
<dbReference type="AlphaFoldDB" id="A0ABD0S0M3"/>
<protein>
    <submittedName>
        <fullName evidence="1">Uncharacterized protein</fullName>
    </submittedName>
</protein>
<dbReference type="Proteomes" id="UP001529510">
    <property type="component" value="Unassembled WGS sequence"/>
</dbReference>
<evidence type="ECO:0000313" key="1">
    <source>
        <dbReference type="EMBL" id="KAL0204302.1"/>
    </source>
</evidence>
<accession>A0ABD0S0M3</accession>
<keyword evidence="2" id="KW-1185">Reference proteome</keyword>
<reference evidence="1 2" key="1">
    <citation type="submission" date="2024-05" db="EMBL/GenBank/DDBJ databases">
        <title>Genome sequencing and assembly of Indian major carp, Cirrhinus mrigala (Hamilton, 1822).</title>
        <authorList>
            <person name="Mohindra V."/>
            <person name="Chowdhury L.M."/>
            <person name="Lal K."/>
            <person name="Jena J.K."/>
        </authorList>
    </citation>
    <scope>NUCLEOTIDE SEQUENCE [LARGE SCALE GENOMIC DNA]</scope>
    <source>
        <strain evidence="1">CM1030</strain>
        <tissue evidence="1">Blood</tissue>
    </source>
</reference>
<name>A0ABD0S0M3_CIRMR</name>
<comment type="caution">
    <text evidence="1">The sequence shown here is derived from an EMBL/GenBank/DDBJ whole genome shotgun (WGS) entry which is preliminary data.</text>
</comment>
<feature type="non-terminal residue" evidence="1">
    <location>
        <position position="61"/>
    </location>
</feature>